<sequence>MNMSRRQQDYQPHRAYPSTDRLQSPPSSQRRAAIPLSASQQTAGADQSYQPPSSRASHSSGQSFFQSSRNVEVSRSNFHATRGHHTNLTINVNHGEAGYVSDGQDPASHTRDRLTGWDRRPSPFVDEEAEALTPNAVSLQEPQRSCEIYARLLIPKHRGFPLWIPEPHRNLPTAYRRTGVKIGDVGIITSSGSFSFLFNIFTAMEDPIHISRLPAGFIPTAPLRREIDICIFSEFGPGSYLASSTIEKSECDSSPGLAFKTSASEGAVLAMPEGATSINVENIGQIRKYVAAHLVNWYHYVNGPLGRDAKNGDIRIVIGCDKTTSYGMATVTMTNMTQEISHQLKLKPLQISDAPISTYVWEHSGLAEVRAGPDPQEIEEMRDQDPLAPEVGKYKNNCLFLRTINPMLGEEQWLKLCQQLDTPHLVDSCHRTPTSYTQSTSSSRSNRASGNGRFSHRRSDSGRRSSSRRTLHPSQPMFDPPTTMSFHPSLSINKALFEKVSNAEIVITKDSDWFSIFDENHGIILDDDELFKRILANHQILVDNGVVFLEQHKVNSELSSQAPSKLHQANVIGGASAFETCTDAPVTLTMAKAAGAMSTVSSTTPTMASSLDVVKLPPPTIPAPPTATTALSTLVDITPSQILHRTPSLGGSPFNIGRSASSRSESVSVSAGGDPSITKKRRSRSRSRPRTSKYFKGKARATQSPILQLDGDSSQDENSYIPSPIMLRMVPPLASPMPHFPFFQQPYFPPPPTSISRDMSLFYSGTSPPTPLPTSEDLRNFSLMRSNSTGSSAAGRRLAMHKLTGSTETYDSSLSPTPPSHAKLSRNNTVSGGERIAARQNLLNRLGTRLKEGDVEATSGAEDRSALSPTPKRRRRRSRCTSDPVNPVPVISGSEFNSTNPNIILYAPASPFSAARPHVSGYGSVSPQFFPTRLSTASRIHSVGDRSTVAGEFPEFEGSSPKRLHRLAVMQRELVQTSGASAQQYPTTPTIQQQYPRGNTFNTSKPPSRQQSTYQPAGGGEAERMAEVQRQLQLLQLHQQAKERERDVMSSVTGSSKVAAKPSSNANSSPNSKSVSNTNANAKANKIDDVSGGGGEVAKSFDEELAAKIEKSLADPLLPRKKLRVVLQTESELETDTNHDGSWSSEDMSREEVVVQEQLHHQHL</sequence>
<dbReference type="Proteomes" id="UP000467700">
    <property type="component" value="Unassembled WGS sequence"/>
</dbReference>
<feature type="region of interest" description="Disordered" evidence="1">
    <location>
        <begin position="644"/>
        <end position="718"/>
    </location>
</feature>
<feature type="compositionally biased region" description="Polar residues" evidence="1">
    <location>
        <begin position="20"/>
        <end position="30"/>
    </location>
</feature>
<feature type="compositionally biased region" description="Low complexity" evidence="1">
    <location>
        <begin position="57"/>
        <end position="68"/>
    </location>
</feature>
<feature type="compositionally biased region" description="Polar residues" evidence="1">
    <location>
        <begin position="997"/>
        <end position="1015"/>
    </location>
</feature>
<feature type="region of interest" description="Disordered" evidence="1">
    <location>
        <begin position="978"/>
        <end position="1026"/>
    </location>
</feature>
<name>A0A8S0VYA2_CYCAE</name>
<reference evidence="2 3" key="1">
    <citation type="submission" date="2020-01" db="EMBL/GenBank/DDBJ databases">
        <authorList>
            <person name="Gupta K D."/>
        </authorList>
    </citation>
    <scope>NUCLEOTIDE SEQUENCE [LARGE SCALE GENOMIC DNA]</scope>
</reference>
<feature type="compositionally biased region" description="Basic residues" evidence="1">
    <location>
        <begin position="678"/>
        <end position="699"/>
    </location>
</feature>
<feature type="region of interest" description="Disordered" evidence="1">
    <location>
        <begin position="96"/>
        <end position="120"/>
    </location>
</feature>
<feature type="compositionally biased region" description="Low complexity" evidence="1">
    <location>
        <begin position="1055"/>
        <end position="1077"/>
    </location>
</feature>
<evidence type="ECO:0000256" key="1">
    <source>
        <dbReference type="SAM" id="MobiDB-lite"/>
    </source>
</evidence>
<evidence type="ECO:0000313" key="2">
    <source>
        <dbReference type="EMBL" id="CAA7262081.1"/>
    </source>
</evidence>
<evidence type="ECO:0000313" key="3">
    <source>
        <dbReference type="Proteomes" id="UP000467700"/>
    </source>
</evidence>
<feature type="compositionally biased region" description="Polar residues" evidence="1">
    <location>
        <begin position="806"/>
        <end position="815"/>
    </location>
</feature>
<proteinExistence type="predicted"/>
<feature type="compositionally biased region" description="Low complexity" evidence="1">
    <location>
        <begin position="431"/>
        <end position="453"/>
    </location>
</feature>
<protein>
    <submittedName>
        <fullName evidence="2">Uncharacterized protein</fullName>
    </submittedName>
</protein>
<feature type="compositionally biased region" description="Low complexity" evidence="1">
    <location>
        <begin position="658"/>
        <end position="671"/>
    </location>
</feature>
<dbReference type="EMBL" id="CACVBS010000035">
    <property type="protein sequence ID" value="CAA7262081.1"/>
    <property type="molecule type" value="Genomic_DNA"/>
</dbReference>
<dbReference type="OrthoDB" id="3222453at2759"/>
<feature type="region of interest" description="Disordered" evidence="1">
    <location>
        <begin position="1039"/>
        <end position="1093"/>
    </location>
</feature>
<accession>A0A8S0VYA2</accession>
<feature type="region of interest" description="Disordered" evidence="1">
    <location>
        <begin position="806"/>
        <end position="828"/>
    </location>
</feature>
<feature type="compositionally biased region" description="Basic and acidic residues" evidence="1">
    <location>
        <begin position="108"/>
        <end position="120"/>
    </location>
</feature>
<gene>
    <name evidence="2" type="ORF">AAE3_LOCUS4298</name>
</gene>
<comment type="caution">
    <text evidence="2">The sequence shown here is derived from an EMBL/GenBank/DDBJ whole genome shotgun (WGS) entry which is preliminary data.</text>
</comment>
<feature type="region of interest" description="Disordered" evidence="1">
    <location>
        <begin position="849"/>
        <end position="893"/>
    </location>
</feature>
<feature type="region of interest" description="Disordered" evidence="1">
    <location>
        <begin position="427"/>
        <end position="482"/>
    </location>
</feature>
<feature type="compositionally biased region" description="Low complexity" evidence="1">
    <location>
        <begin position="983"/>
        <end position="996"/>
    </location>
</feature>
<organism evidence="2 3">
    <name type="scientific">Cyclocybe aegerita</name>
    <name type="common">Black poplar mushroom</name>
    <name type="synonym">Agrocybe aegerita</name>
    <dbReference type="NCBI Taxonomy" id="1973307"/>
    <lineage>
        <taxon>Eukaryota</taxon>
        <taxon>Fungi</taxon>
        <taxon>Dikarya</taxon>
        <taxon>Basidiomycota</taxon>
        <taxon>Agaricomycotina</taxon>
        <taxon>Agaricomycetes</taxon>
        <taxon>Agaricomycetidae</taxon>
        <taxon>Agaricales</taxon>
        <taxon>Agaricineae</taxon>
        <taxon>Bolbitiaceae</taxon>
        <taxon>Cyclocybe</taxon>
    </lineage>
</organism>
<feature type="region of interest" description="Disordered" evidence="1">
    <location>
        <begin position="1"/>
        <end position="70"/>
    </location>
</feature>
<feature type="compositionally biased region" description="Basic and acidic residues" evidence="1">
    <location>
        <begin position="1"/>
        <end position="12"/>
    </location>
</feature>
<dbReference type="AlphaFoldDB" id="A0A8S0VYA2"/>
<keyword evidence="3" id="KW-1185">Reference proteome</keyword>
<feature type="compositionally biased region" description="Polar residues" evidence="1">
    <location>
        <begin position="37"/>
        <end position="56"/>
    </location>
</feature>